<name>A0A432XCY3_9GAMM</name>
<dbReference type="Proteomes" id="UP000286678">
    <property type="component" value="Unassembled WGS sequence"/>
</dbReference>
<keyword evidence="2" id="KW-1185">Reference proteome</keyword>
<reference evidence="2" key="1">
    <citation type="journal article" date="2018" name="Front. Microbiol.">
        <title>Genome-Based Analysis Reveals the Taxonomy and Diversity of the Family Idiomarinaceae.</title>
        <authorList>
            <person name="Liu Y."/>
            <person name="Lai Q."/>
            <person name="Shao Z."/>
        </authorList>
    </citation>
    <scope>NUCLEOTIDE SEQUENCE [LARGE SCALE GENOMIC DNA]</scope>
    <source>
        <strain evidence="2">SW15</strain>
    </source>
</reference>
<proteinExistence type="predicted"/>
<dbReference type="AlphaFoldDB" id="A0A432XCY3"/>
<sequence>MKYPLIPFAIHKFSGRWLEVTEVEQGLECDCMCSGCFGDLIADQEQPKYWHFAHTSDDAEQCCYYAFAESLYGVIHQLLNQLSEFMTPSSALLCNRPVAIDAIEAGVEFDEYQVDFVIHTEDTQIAVVMTHTRRPFRQDLLTAIPKTYPVLELILSEYNEEFRNTEPENYRTRLLHLLSQSITAKAWRRIPEKCEFPLRPQFDYHCIGCGSRWQSHACAHMCETCRSPLLALQEPSS</sequence>
<dbReference type="EMBL" id="PIPT01000008">
    <property type="protein sequence ID" value="RUO46598.1"/>
    <property type="molecule type" value="Genomic_DNA"/>
</dbReference>
<dbReference type="RefSeq" id="WP_126834419.1">
    <property type="nucleotide sequence ID" value="NZ_PIPT01000008.1"/>
</dbReference>
<comment type="caution">
    <text evidence="1">The sequence shown here is derived from an EMBL/GenBank/DDBJ whole genome shotgun (WGS) entry which is preliminary data.</text>
</comment>
<organism evidence="1 2">
    <name type="scientific">Pseudidiomarina aquimaris</name>
    <dbReference type="NCBI Taxonomy" id="641841"/>
    <lineage>
        <taxon>Bacteria</taxon>
        <taxon>Pseudomonadati</taxon>
        <taxon>Pseudomonadota</taxon>
        <taxon>Gammaproteobacteria</taxon>
        <taxon>Alteromonadales</taxon>
        <taxon>Idiomarinaceae</taxon>
        <taxon>Pseudidiomarina</taxon>
    </lineage>
</organism>
<protein>
    <submittedName>
        <fullName evidence="1">Uncharacterized protein</fullName>
    </submittedName>
</protein>
<accession>A0A432XCY3</accession>
<evidence type="ECO:0000313" key="2">
    <source>
        <dbReference type="Proteomes" id="UP000286678"/>
    </source>
</evidence>
<dbReference type="OrthoDB" id="9134102at2"/>
<evidence type="ECO:0000313" key="1">
    <source>
        <dbReference type="EMBL" id="RUO46598.1"/>
    </source>
</evidence>
<gene>
    <name evidence="1" type="ORF">CWE21_10605</name>
</gene>